<evidence type="ECO:0000256" key="1">
    <source>
        <dbReference type="SAM" id="MobiDB-lite"/>
    </source>
</evidence>
<organism evidence="2 3">
    <name type="scientific">Salvia divinorum</name>
    <name type="common">Maria pastora</name>
    <name type="synonym">Diviner's sage</name>
    <dbReference type="NCBI Taxonomy" id="28513"/>
    <lineage>
        <taxon>Eukaryota</taxon>
        <taxon>Viridiplantae</taxon>
        <taxon>Streptophyta</taxon>
        <taxon>Embryophyta</taxon>
        <taxon>Tracheophyta</taxon>
        <taxon>Spermatophyta</taxon>
        <taxon>Magnoliopsida</taxon>
        <taxon>eudicotyledons</taxon>
        <taxon>Gunneridae</taxon>
        <taxon>Pentapetalae</taxon>
        <taxon>asterids</taxon>
        <taxon>lamiids</taxon>
        <taxon>Lamiales</taxon>
        <taxon>Lamiaceae</taxon>
        <taxon>Nepetoideae</taxon>
        <taxon>Mentheae</taxon>
        <taxon>Salviinae</taxon>
        <taxon>Salvia</taxon>
        <taxon>Salvia subgen. Calosphace</taxon>
    </lineage>
</organism>
<dbReference type="EMBL" id="JBEAFC010000014">
    <property type="protein sequence ID" value="KAL1532786.1"/>
    <property type="molecule type" value="Genomic_DNA"/>
</dbReference>
<keyword evidence="3" id="KW-1185">Reference proteome</keyword>
<dbReference type="Proteomes" id="UP001567538">
    <property type="component" value="Unassembled WGS sequence"/>
</dbReference>
<evidence type="ECO:0000313" key="2">
    <source>
        <dbReference type="EMBL" id="KAL1532786.1"/>
    </source>
</evidence>
<name>A0ABD1FLR5_SALDI</name>
<protein>
    <submittedName>
        <fullName evidence="2">Uncharacterized protein</fullName>
    </submittedName>
</protein>
<sequence length="210" mass="23256">MVEVSSQRRDIASYSSLLPFRILTSETPQSLSVLSSDGRGPSPLAHSFPLRAPTPETPRNHCSRREAMAEDPPSSFSLGAALPPSWFHRQLGPAGVRSRRCSGRRCRWLVTRRRQLLQPRLSGCIPLVEIFNSFYLSCLVSSLHPQLSLMRFVCLLSEALESSFKKYLTKAASAVGPRIGPSNWAEMGLFVKAEGCWPGFIEPSLLSRLG</sequence>
<comment type="caution">
    <text evidence="2">The sequence shown here is derived from an EMBL/GenBank/DDBJ whole genome shotgun (WGS) entry which is preliminary data.</text>
</comment>
<feature type="region of interest" description="Disordered" evidence="1">
    <location>
        <begin position="31"/>
        <end position="75"/>
    </location>
</feature>
<accession>A0ABD1FLR5</accession>
<gene>
    <name evidence="2" type="ORF">AAHA92_32755</name>
</gene>
<evidence type="ECO:0000313" key="3">
    <source>
        <dbReference type="Proteomes" id="UP001567538"/>
    </source>
</evidence>
<dbReference type="AlphaFoldDB" id="A0ABD1FLR5"/>
<proteinExistence type="predicted"/>
<reference evidence="2 3" key="1">
    <citation type="submission" date="2024-06" db="EMBL/GenBank/DDBJ databases">
        <title>A chromosome level genome sequence of Diviner's sage (Salvia divinorum).</title>
        <authorList>
            <person name="Ford S.A."/>
            <person name="Ro D.-K."/>
            <person name="Ness R.W."/>
            <person name="Phillips M.A."/>
        </authorList>
    </citation>
    <scope>NUCLEOTIDE SEQUENCE [LARGE SCALE GENOMIC DNA]</scope>
    <source>
        <strain evidence="2">SAF-2024a</strain>
        <tissue evidence="2">Leaf</tissue>
    </source>
</reference>